<feature type="compositionally biased region" description="Basic and acidic residues" evidence="1">
    <location>
        <begin position="308"/>
        <end position="317"/>
    </location>
</feature>
<feature type="compositionally biased region" description="Polar residues" evidence="1">
    <location>
        <begin position="407"/>
        <end position="424"/>
    </location>
</feature>
<evidence type="ECO:0000256" key="1">
    <source>
        <dbReference type="SAM" id="MobiDB-lite"/>
    </source>
</evidence>
<keyword evidence="3" id="KW-1185">Reference proteome</keyword>
<dbReference type="Proteomes" id="UP001231189">
    <property type="component" value="Unassembled WGS sequence"/>
</dbReference>
<feature type="region of interest" description="Disordered" evidence="1">
    <location>
        <begin position="282"/>
        <end position="424"/>
    </location>
</feature>
<dbReference type="EMBL" id="JAUUTY010000007">
    <property type="protein sequence ID" value="KAK1604952.1"/>
    <property type="molecule type" value="Genomic_DNA"/>
</dbReference>
<organism evidence="2 3">
    <name type="scientific">Lolium multiflorum</name>
    <name type="common">Italian ryegrass</name>
    <name type="synonym">Lolium perenne subsp. multiflorum</name>
    <dbReference type="NCBI Taxonomy" id="4521"/>
    <lineage>
        <taxon>Eukaryota</taxon>
        <taxon>Viridiplantae</taxon>
        <taxon>Streptophyta</taxon>
        <taxon>Embryophyta</taxon>
        <taxon>Tracheophyta</taxon>
        <taxon>Spermatophyta</taxon>
        <taxon>Magnoliopsida</taxon>
        <taxon>Liliopsida</taxon>
        <taxon>Poales</taxon>
        <taxon>Poaceae</taxon>
        <taxon>BOP clade</taxon>
        <taxon>Pooideae</taxon>
        <taxon>Poodae</taxon>
        <taxon>Poeae</taxon>
        <taxon>Poeae Chloroplast Group 2 (Poeae type)</taxon>
        <taxon>Loliodinae</taxon>
        <taxon>Loliinae</taxon>
        <taxon>Lolium</taxon>
    </lineage>
</organism>
<proteinExistence type="predicted"/>
<dbReference type="PANTHER" id="PTHR47481:SF31">
    <property type="entry name" value="OS01G0873500 PROTEIN"/>
    <property type="match status" value="1"/>
</dbReference>
<name>A0AAD8VES1_LOLMU</name>
<evidence type="ECO:0000313" key="3">
    <source>
        <dbReference type="Proteomes" id="UP001231189"/>
    </source>
</evidence>
<evidence type="ECO:0000313" key="2">
    <source>
        <dbReference type="EMBL" id="KAK1604952.1"/>
    </source>
</evidence>
<feature type="compositionally biased region" description="Basic and acidic residues" evidence="1">
    <location>
        <begin position="117"/>
        <end position="128"/>
    </location>
</feature>
<reference evidence="2" key="1">
    <citation type="submission" date="2023-07" db="EMBL/GenBank/DDBJ databases">
        <title>A chromosome-level genome assembly of Lolium multiflorum.</title>
        <authorList>
            <person name="Chen Y."/>
            <person name="Copetti D."/>
            <person name="Kolliker R."/>
            <person name="Studer B."/>
        </authorList>
    </citation>
    <scope>NUCLEOTIDE SEQUENCE</scope>
    <source>
        <strain evidence="2">02402/16</strain>
        <tissue evidence="2">Leaf</tissue>
    </source>
</reference>
<accession>A0AAD8VES1</accession>
<feature type="region of interest" description="Disordered" evidence="1">
    <location>
        <begin position="117"/>
        <end position="175"/>
    </location>
</feature>
<dbReference type="AlphaFoldDB" id="A0AAD8VES1"/>
<protein>
    <submittedName>
        <fullName evidence="2">Uncharacterized protein</fullName>
    </submittedName>
</protein>
<sequence>MVMLIPTSQQAWETLEASFASHSTARVMHIRTELGKLKKHDFPNATAYFNKVKSLSDVLSSVGQPLRPDEFNTFLLNGLDSEYDALADRVGARPVHDPLPVCDVYAQLLNTEQSVEARRPEISSDNHHANYTLRPGGSRAPPYQPRQEQPAPYTTPAHAPNGGGPQGQQGRPMGTGGTRPICQICTKTGHVASCCFKRYDKNYLGAGNDVRNKERHLAALSTTTTGSTPSYLIDPSWYADMGATDHLTNDLNNLTMKEQYHGKDNVQTANGTGLGRGARLELLDDTDDTPGTPLTPPPCGAAPAADPRSPDIDRMGHAGEGSTSPGHVDHSPDSVSQAAHGPSSPDAAHTPGLATSTTAAMSYPSPTPTVPTSVGSDTPPPAPKGVVTRLQRGIRQQKIRTDGTVAWNVTRSSDSTMLQTEPTD</sequence>
<dbReference type="Pfam" id="PF14223">
    <property type="entry name" value="Retrotran_gag_2"/>
    <property type="match status" value="1"/>
</dbReference>
<comment type="caution">
    <text evidence="2">The sequence shown here is derived from an EMBL/GenBank/DDBJ whole genome shotgun (WGS) entry which is preliminary data.</text>
</comment>
<gene>
    <name evidence="2" type="ORF">QYE76_028625</name>
</gene>
<dbReference type="PANTHER" id="PTHR47481">
    <property type="match status" value="1"/>
</dbReference>
<feature type="compositionally biased region" description="Gly residues" evidence="1">
    <location>
        <begin position="161"/>
        <end position="175"/>
    </location>
</feature>